<name>A0A6B0V0M5_IXORI</name>
<accession>A0A6B0V0M5</accession>
<dbReference type="EMBL" id="GIFC01013232">
    <property type="protein sequence ID" value="MXU95315.1"/>
    <property type="molecule type" value="Transcribed_RNA"/>
</dbReference>
<sequence length="183" mass="19027">MLTLVAGVAQAPLARVAAEVCKVLRGAVGPLAEQEGLRRLQQTPVLVVAKARLLVDQQLARLALVGAALGAEHASAGIGSSAGESFGAGGPCRARGRVRQQTHVLTRLAGGGGGNGPWSFHEDAKRSSFLSASPEDLPMKRGPGRPRAKSAHDSQSSRRRSAARGKSGNGLARCQQRRSAWRG</sequence>
<organism evidence="2">
    <name type="scientific">Ixodes ricinus</name>
    <name type="common">Common tick</name>
    <name type="synonym">Acarus ricinus</name>
    <dbReference type="NCBI Taxonomy" id="34613"/>
    <lineage>
        <taxon>Eukaryota</taxon>
        <taxon>Metazoa</taxon>
        <taxon>Ecdysozoa</taxon>
        <taxon>Arthropoda</taxon>
        <taxon>Chelicerata</taxon>
        <taxon>Arachnida</taxon>
        <taxon>Acari</taxon>
        <taxon>Parasitiformes</taxon>
        <taxon>Ixodida</taxon>
        <taxon>Ixodoidea</taxon>
        <taxon>Ixodidae</taxon>
        <taxon>Ixodinae</taxon>
        <taxon>Ixodes</taxon>
    </lineage>
</organism>
<proteinExistence type="predicted"/>
<dbReference type="AlphaFoldDB" id="A0A6B0V0M5"/>
<evidence type="ECO:0000256" key="1">
    <source>
        <dbReference type="SAM" id="MobiDB-lite"/>
    </source>
</evidence>
<feature type="region of interest" description="Disordered" evidence="1">
    <location>
        <begin position="131"/>
        <end position="183"/>
    </location>
</feature>
<evidence type="ECO:0000313" key="2">
    <source>
        <dbReference type="EMBL" id="MXU95315.1"/>
    </source>
</evidence>
<reference evidence="2" key="1">
    <citation type="submission" date="2019-12" db="EMBL/GenBank/DDBJ databases">
        <title>An insight into the sialome of adult female Ixodes ricinus ticks feeding for 6 days.</title>
        <authorList>
            <person name="Perner J."/>
            <person name="Ribeiro J.M.C."/>
        </authorList>
    </citation>
    <scope>NUCLEOTIDE SEQUENCE</scope>
    <source>
        <strain evidence="2">Semi-engorged</strain>
        <tissue evidence="2">Salivary glands</tissue>
    </source>
</reference>
<protein>
    <submittedName>
        <fullName evidence="2">Uncharacterized protein</fullName>
    </submittedName>
</protein>